<proteinExistence type="predicted"/>
<keyword evidence="5" id="KW-0614">Plasmid</keyword>
<accession>U4QIC4</accession>
<keyword evidence="3" id="KW-0804">Transcription</keyword>
<dbReference type="EMBL" id="HG518324">
    <property type="protein sequence ID" value="CDI12151.1"/>
    <property type="molecule type" value="Genomic_DNA"/>
</dbReference>
<sequence>MTMSHFPKPTATKKAKLSDVASLANVSASTVSRVLNQPDIVRPEIRERVQKAIDMLDYTPDRMAKALSSGRSHTIGTVVPTIGGSAIFSDGVEALQDELETLGYSLIVSSSRYDIEREFQQIKTLLDYGAAGLVLVGDTFSPDALRLIKKQGIPTVTTYTNRSRHGIPAIGIDNRAAGRELTRLLLKLGHKKFGIIANTVLQNDRSQARLDGVREALAEAGVPLPLNNVVEVKLPTIENGRRGLAGLLELATVPTAIICTTDALALGAMSEARRKGLHIPDDLSVVGFDDIDVAAESDPALTTVKNPAAEIGRIAADYLNRAMNGQPIPLETELPAGLSIRSSTASAPAD</sequence>
<dbReference type="EC" id="5.1.1.1" evidence="5"/>
<keyword evidence="5" id="KW-0413">Isomerase</keyword>
<keyword evidence="1" id="KW-0805">Transcription regulation</keyword>
<dbReference type="KEGG" id="rir:BN877_p0429"/>
<dbReference type="SUPFAM" id="SSF53822">
    <property type="entry name" value="Periplasmic binding protein-like I"/>
    <property type="match status" value="1"/>
</dbReference>
<dbReference type="Gene3D" id="3.40.50.2300">
    <property type="match status" value="2"/>
</dbReference>
<dbReference type="Gene3D" id="1.10.260.40">
    <property type="entry name" value="lambda repressor-like DNA-binding domains"/>
    <property type="match status" value="1"/>
</dbReference>
<dbReference type="SUPFAM" id="SSF47413">
    <property type="entry name" value="lambda repressor-like DNA-binding domains"/>
    <property type="match status" value="1"/>
</dbReference>
<evidence type="ECO:0000256" key="3">
    <source>
        <dbReference type="ARBA" id="ARBA00023163"/>
    </source>
</evidence>
<geneLocation type="plasmid" evidence="5 6">
    <name>IRBL74_p</name>
</geneLocation>
<keyword evidence="2" id="KW-0238">DNA-binding</keyword>
<dbReference type="HOGENOM" id="CLU_037628_6_1_5"/>
<dbReference type="InterPro" id="IPR010982">
    <property type="entry name" value="Lambda_DNA-bd_dom_sf"/>
</dbReference>
<dbReference type="Pfam" id="PF13377">
    <property type="entry name" value="Peripla_BP_3"/>
    <property type="match status" value="1"/>
</dbReference>
<dbReference type="PANTHER" id="PTHR30146:SF138">
    <property type="entry name" value="TRANSCRIPTIONAL REGULATORY PROTEIN"/>
    <property type="match status" value="1"/>
</dbReference>
<dbReference type="CDD" id="cd01392">
    <property type="entry name" value="HTH_LacI"/>
    <property type="match status" value="1"/>
</dbReference>
<evidence type="ECO:0000256" key="2">
    <source>
        <dbReference type="ARBA" id="ARBA00023125"/>
    </source>
</evidence>
<dbReference type="SMART" id="SM00354">
    <property type="entry name" value="HTH_LACI"/>
    <property type="match status" value="1"/>
</dbReference>
<evidence type="ECO:0000313" key="6">
    <source>
        <dbReference type="Proteomes" id="UP000016944"/>
    </source>
</evidence>
<feature type="domain" description="HTH lacI-type" evidence="4">
    <location>
        <begin position="15"/>
        <end position="69"/>
    </location>
</feature>
<evidence type="ECO:0000259" key="4">
    <source>
        <dbReference type="PROSITE" id="PS50932"/>
    </source>
</evidence>
<dbReference type="GO" id="GO:0000976">
    <property type="term" value="F:transcription cis-regulatory region binding"/>
    <property type="evidence" value="ECO:0007669"/>
    <property type="project" value="TreeGrafter"/>
</dbReference>
<dbReference type="GO" id="GO:0008784">
    <property type="term" value="F:alanine racemase activity"/>
    <property type="evidence" value="ECO:0007669"/>
    <property type="project" value="UniProtKB-EC"/>
</dbReference>
<evidence type="ECO:0000256" key="1">
    <source>
        <dbReference type="ARBA" id="ARBA00023015"/>
    </source>
</evidence>
<dbReference type="PANTHER" id="PTHR30146">
    <property type="entry name" value="LACI-RELATED TRANSCRIPTIONAL REPRESSOR"/>
    <property type="match status" value="1"/>
</dbReference>
<evidence type="ECO:0000313" key="5">
    <source>
        <dbReference type="EMBL" id="CDI12151.1"/>
    </source>
</evidence>
<dbReference type="PROSITE" id="PS50932">
    <property type="entry name" value="HTH_LACI_2"/>
    <property type="match status" value="1"/>
</dbReference>
<dbReference type="InterPro" id="IPR046335">
    <property type="entry name" value="LacI/GalR-like_sensor"/>
</dbReference>
<reference evidence="5 6" key="1">
    <citation type="journal article" date="2013" name="Genome Announc.">
        <title>Complete Genome Sequence of the Sesbania Symbiont and Rice Growth-Promoting Endophyte Rhizobium sp. Strain IRBG74.</title>
        <authorList>
            <person name="Crook M.B."/>
            <person name="Mitra S."/>
            <person name="Ane J.M."/>
            <person name="Sadowsky M.J."/>
            <person name="Gyaneshwar P."/>
        </authorList>
    </citation>
    <scope>NUCLEOTIDE SEQUENCE [LARGE SCALE GENOMIC DNA]</scope>
    <source>
        <strain evidence="5 6">IRBG74</strain>
        <plasmid evidence="6">IRBL74_p</plasmid>
    </source>
</reference>
<dbReference type="InterPro" id="IPR028082">
    <property type="entry name" value="Peripla_BP_I"/>
</dbReference>
<dbReference type="PATRIC" id="fig|424182.3.peg.5141"/>
<dbReference type="GO" id="GO:0003700">
    <property type="term" value="F:DNA-binding transcription factor activity"/>
    <property type="evidence" value="ECO:0007669"/>
    <property type="project" value="TreeGrafter"/>
</dbReference>
<gene>
    <name evidence="5" type="ORF">BN877_p0429</name>
</gene>
<dbReference type="Pfam" id="PF00356">
    <property type="entry name" value="LacI"/>
    <property type="match status" value="1"/>
</dbReference>
<dbReference type="Proteomes" id="UP000016944">
    <property type="component" value="Plasmid IRBL74_p"/>
</dbReference>
<dbReference type="RefSeq" id="WP_022557450.1">
    <property type="nucleotide sequence ID" value="NZ_JBHDLL010000013.1"/>
</dbReference>
<name>U4QIC4_9HYPH</name>
<dbReference type="CDD" id="cd06273">
    <property type="entry name" value="PBP1_LacI-like"/>
    <property type="match status" value="1"/>
</dbReference>
<dbReference type="AlphaFoldDB" id="U4QIC4"/>
<dbReference type="PROSITE" id="PS00356">
    <property type="entry name" value="HTH_LACI_1"/>
    <property type="match status" value="1"/>
</dbReference>
<organism evidence="5 6">
    <name type="scientific">Agrobacterium pusense</name>
    <dbReference type="NCBI Taxonomy" id="648995"/>
    <lineage>
        <taxon>Bacteria</taxon>
        <taxon>Pseudomonadati</taxon>
        <taxon>Pseudomonadota</taxon>
        <taxon>Alphaproteobacteria</taxon>
        <taxon>Hyphomicrobiales</taxon>
        <taxon>Rhizobiaceae</taxon>
        <taxon>Rhizobium/Agrobacterium group</taxon>
        <taxon>Agrobacterium</taxon>
    </lineage>
</organism>
<dbReference type="InterPro" id="IPR000843">
    <property type="entry name" value="HTH_LacI"/>
</dbReference>
<protein>
    <submittedName>
        <fullName evidence="5">Transcriptional regulator, LacI family</fullName>
        <ecNumber evidence="5">5.1.1.1</ecNumber>
    </submittedName>
</protein>